<keyword evidence="2 8" id="KW-0813">Transport</keyword>
<keyword evidence="4 8" id="KW-0812">Transmembrane</keyword>
<dbReference type="SUPFAM" id="SSF49464">
    <property type="entry name" value="Carboxypeptidase regulatory domain-like"/>
    <property type="match status" value="1"/>
</dbReference>
<evidence type="ECO:0000313" key="13">
    <source>
        <dbReference type="EMBL" id="GAA4303841.1"/>
    </source>
</evidence>
<dbReference type="InterPro" id="IPR039426">
    <property type="entry name" value="TonB-dep_rcpt-like"/>
</dbReference>
<comment type="caution">
    <text evidence="13">The sequence shown here is derived from an EMBL/GenBank/DDBJ whole genome shotgun (WGS) entry which is preliminary data.</text>
</comment>
<evidence type="ECO:0000256" key="5">
    <source>
        <dbReference type="ARBA" id="ARBA00022729"/>
    </source>
</evidence>
<dbReference type="Pfam" id="PF13620">
    <property type="entry name" value="CarboxypepD_reg"/>
    <property type="match status" value="1"/>
</dbReference>
<dbReference type="Gene3D" id="2.40.170.20">
    <property type="entry name" value="TonB-dependent receptor, beta-barrel domain"/>
    <property type="match status" value="1"/>
</dbReference>
<gene>
    <name evidence="13" type="ORF">GCM10023183_16790</name>
</gene>
<feature type="signal peptide" evidence="10">
    <location>
        <begin position="1"/>
        <end position="20"/>
    </location>
</feature>
<dbReference type="PANTHER" id="PTHR30069:SF29">
    <property type="entry name" value="HEMOGLOBIN AND HEMOGLOBIN-HAPTOGLOBIN-BINDING PROTEIN 1-RELATED"/>
    <property type="match status" value="1"/>
</dbReference>
<evidence type="ECO:0000256" key="3">
    <source>
        <dbReference type="ARBA" id="ARBA00022452"/>
    </source>
</evidence>
<evidence type="ECO:0000259" key="11">
    <source>
        <dbReference type="Pfam" id="PF07715"/>
    </source>
</evidence>
<evidence type="ECO:0000256" key="10">
    <source>
        <dbReference type="SAM" id="SignalP"/>
    </source>
</evidence>
<name>A0ABP8FHC8_9BACT</name>
<feature type="chain" id="PRO_5046100405" evidence="10">
    <location>
        <begin position="21"/>
        <end position="851"/>
    </location>
</feature>
<evidence type="ECO:0000256" key="1">
    <source>
        <dbReference type="ARBA" id="ARBA00004571"/>
    </source>
</evidence>
<dbReference type="Pfam" id="PF14905">
    <property type="entry name" value="OMP_b-brl_3"/>
    <property type="match status" value="1"/>
</dbReference>
<evidence type="ECO:0000256" key="7">
    <source>
        <dbReference type="ARBA" id="ARBA00023237"/>
    </source>
</evidence>
<feature type="domain" description="TonB-dependent receptor plug" evidence="11">
    <location>
        <begin position="167"/>
        <end position="246"/>
    </location>
</feature>
<dbReference type="InterPro" id="IPR037066">
    <property type="entry name" value="Plug_dom_sf"/>
</dbReference>
<dbReference type="RefSeq" id="WP_345164600.1">
    <property type="nucleotide sequence ID" value="NZ_BAABGX010000002.1"/>
</dbReference>
<evidence type="ECO:0000256" key="8">
    <source>
        <dbReference type="PROSITE-ProRule" id="PRU01360"/>
    </source>
</evidence>
<dbReference type="InterPro" id="IPR041700">
    <property type="entry name" value="OMP_b-brl_3"/>
</dbReference>
<evidence type="ECO:0000313" key="14">
    <source>
        <dbReference type="Proteomes" id="UP001501844"/>
    </source>
</evidence>
<accession>A0ABP8FHC8</accession>
<dbReference type="Proteomes" id="UP001501844">
    <property type="component" value="Unassembled WGS sequence"/>
</dbReference>
<evidence type="ECO:0000256" key="4">
    <source>
        <dbReference type="ARBA" id="ARBA00022692"/>
    </source>
</evidence>
<dbReference type="PANTHER" id="PTHR30069">
    <property type="entry name" value="TONB-DEPENDENT OUTER MEMBRANE RECEPTOR"/>
    <property type="match status" value="1"/>
</dbReference>
<dbReference type="InterPro" id="IPR008969">
    <property type="entry name" value="CarboxyPept-like_regulatory"/>
</dbReference>
<comment type="subcellular location">
    <subcellularLocation>
        <location evidence="1 8">Cell outer membrane</location>
        <topology evidence="1 8">Multi-pass membrane protein</topology>
    </subcellularLocation>
</comment>
<keyword evidence="7 8" id="KW-0998">Cell outer membrane</keyword>
<protein>
    <submittedName>
        <fullName evidence="13">Outer membrane beta-barrel family protein</fullName>
    </submittedName>
</protein>
<keyword evidence="14" id="KW-1185">Reference proteome</keyword>
<dbReference type="EMBL" id="BAABGX010000002">
    <property type="protein sequence ID" value="GAA4303841.1"/>
    <property type="molecule type" value="Genomic_DNA"/>
</dbReference>
<evidence type="ECO:0000256" key="6">
    <source>
        <dbReference type="ARBA" id="ARBA00023136"/>
    </source>
</evidence>
<feature type="compositionally biased region" description="Basic and acidic residues" evidence="9">
    <location>
        <begin position="839"/>
        <end position="851"/>
    </location>
</feature>
<feature type="region of interest" description="Disordered" evidence="9">
    <location>
        <begin position="830"/>
        <end position="851"/>
    </location>
</feature>
<evidence type="ECO:0000256" key="2">
    <source>
        <dbReference type="ARBA" id="ARBA00022448"/>
    </source>
</evidence>
<proteinExistence type="inferred from homology"/>
<organism evidence="13 14">
    <name type="scientific">Nibribacter koreensis</name>
    <dbReference type="NCBI Taxonomy" id="1084519"/>
    <lineage>
        <taxon>Bacteria</taxon>
        <taxon>Pseudomonadati</taxon>
        <taxon>Bacteroidota</taxon>
        <taxon>Cytophagia</taxon>
        <taxon>Cytophagales</taxon>
        <taxon>Hymenobacteraceae</taxon>
        <taxon>Nibribacter</taxon>
    </lineage>
</organism>
<dbReference type="SUPFAM" id="SSF56935">
    <property type="entry name" value="Porins"/>
    <property type="match status" value="1"/>
</dbReference>
<dbReference type="InterPro" id="IPR012910">
    <property type="entry name" value="Plug_dom"/>
</dbReference>
<dbReference type="InterPro" id="IPR036942">
    <property type="entry name" value="Beta-barrel_TonB_sf"/>
</dbReference>
<dbReference type="Gene3D" id="2.60.40.1120">
    <property type="entry name" value="Carboxypeptidase-like, regulatory domain"/>
    <property type="match status" value="1"/>
</dbReference>
<evidence type="ECO:0000256" key="9">
    <source>
        <dbReference type="SAM" id="MobiDB-lite"/>
    </source>
</evidence>
<dbReference type="Pfam" id="PF07715">
    <property type="entry name" value="Plug"/>
    <property type="match status" value="1"/>
</dbReference>
<keyword evidence="6 8" id="KW-0472">Membrane</keyword>
<reference evidence="14" key="1">
    <citation type="journal article" date="2019" name="Int. J. Syst. Evol. Microbiol.">
        <title>The Global Catalogue of Microorganisms (GCM) 10K type strain sequencing project: providing services to taxonomists for standard genome sequencing and annotation.</title>
        <authorList>
            <consortium name="The Broad Institute Genomics Platform"/>
            <consortium name="The Broad Institute Genome Sequencing Center for Infectious Disease"/>
            <person name="Wu L."/>
            <person name="Ma J."/>
        </authorList>
    </citation>
    <scope>NUCLEOTIDE SEQUENCE [LARGE SCALE GENOMIC DNA]</scope>
    <source>
        <strain evidence="14">JCM 17917</strain>
    </source>
</reference>
<keyword evidence="3 8" id="KW-1134">Transmembrane beta strand</keyword>
<dbReference type="Gene3D" id="2.170.130.10">
    <property type="entry name" value="TonB-dependent receptor, plug domain"/>
    <property type="match status" value="1"/>
</dbReference>
<sequence length="851" mass="94046">MRHLVLLASLQLFLITGLWAQTPSAVPTPSSTSAAGGSSVQRAGGKVSGIVTDSTTNKAVEFATISLVSAATGKPVDGTVTDDRGRFTLNRVAFGTYTVQVSFIGYNTYTRSAFTVSEKDAEIELGNIVLKPVQNKLREVTVVGEKPLVEDKVDRMVYNAEQDITNIGGTASDVLKKVPSLTVDLDGNVQLRGSSNVRVLINNKPSSIMANSVADALRQIPSDMIKTVEVITSPSAKYDAEGSAGIINIITKKNTLYGVSGSVNTSAGNRNANGNGNLNIRRGKVGFTANLGTHQQYNNKNENVLERSLFSLPKGHPEHNPDSYYSTLLQQGTTKRQGGGVFGQLGFDADLDSSNSITAGVNFYRGRFNSSGFQSSFTDFRDNSKTADRYVETTSENKNRHNSLDLNLGYTHIFKPQQELAVLGQWTNGGMNMSSNLDNAIDQNDFLDNLVRNTNEGFNREMTYQVDYTHPFQNKTLLEVGTKAILRHAESDAIYRDIDVDTDQTTERGNSFAYDQDVYATYASYGFKALKNYNVKSGVRFEYTDLQAQYIAPVMPSFKDNYSNLIPNVMVSRTFKSQTVRAGYTQRIQRPQIWYLNPYVNTSDKINYSFGNPELSPELTHSYELGYSNYFKTSSVNVSLYWRQTNNAIENVRRTVSASEVNPAVEYLASEDNSYTTFYNIGRNATYGLSFSGNTKPIPAWNIGGSVNLNYIDLKSEIQNNAALQYSFNVNTGYDFGKGLALQAFGSYSSPRPSIQGKFSGFYYSSVSVKKDLWDKKGSISVGVDNPFSKSIKFTSDLSNDNFLQNTVNQNFNRNVRVSFSYRFGKMDMNSQPRRKKSIKNDDAKGGGETN</sequence>
<dbReference type="PROSITE" id="PS52016">
    <property type="entry name" value="TONB_DEPENDENT_REC_3"/>
    <property type="match status" value="1"/>
</dbReference>
<comment type="similarity">
    <text evidence="8">Belongs to the TonB-dependent receptor family.</text>
</comment>
<evidence type="ECO:0000259" key="12">
    <source>
        <dbReference type="Pfam" id="PF14905"/>
    </source>
</evidence>
<keyword evidence="5 10" id="KW-0732">Signal</keyword>
<feature type="domain" description="Outer membrane protein beta-barrel" evidence="12">
    <location>
        <begin position="415"/>
        <end position="822"/>
    </location>
</feature>